<dbReference type="Gene3D" id="3.40.390.30">
    <property type="entry name" value="Metalloproteases ('zincins'), catalytic domain"/>
    <property type="match status" value="1"/>
</dbReference>
<keyword evidence="9" id="KW-0963">Cytoplasm</keyword>
<dbReference type="GO" id="GO:0008270">
    <property type="term" value="F:zinc ion binding"/>
    <property type="evidence" value="ECO:0007669"/>
    <property type="project" value="UniProtKB-UniRule"/>
</dbReference>
<feature type="binding site" evidence="9">
    <location>
        <position position="127"/>
    </location>
    <ligand>
        <name>Zn(2+)</name>
        <dbReference type="ChEBI" id="CHEBI:29105"/>
        <note>catalytic</note>
    </ligand>
</feature>
<proteinExistence type="inferred from homology"/>
<comment type="function">
    <text evidence="9">Single strand-specific metallo-endoribonuclease involved in late-stage 70S ribosome quality control and in maturation of the 3' terminus of the 16S rRNA.</text>
</comment>
<dbReference type="EMBL" id="LTDM01000008">
    <property type="protein sequence ID" value="OLS03373.1"/>
    <property type="molecule type" value="Genomic_DNA"/>
</dbReference>
<dbReference type="Pfam" id="PF02130">
    <property type="entry name" value="YbeY"/>
    <property type="match status" value="1"/>
</dbReference>
<dbReference type="PANTHER" id="PTHR46986:SF1">
    <property type="entry name" value="ENDORIBONUCLEASE YBEY, CHLOROPLASTIC"/>
    <property type="match status" value="1"/>
</dbReference>
<dbReference type="NCBIfam" id="TIGR00043">
    <property type="entry name" value="rRNA maturation RNase YbeY"/>
    <property type="match status" value="1"/>
</dbReference>
<dbReference type="HAMAP" id="MF_00009">
    <property type="entry name" value="Endoribonucl_YbeY"/>
    <property type="match status" value="1"/>
</dbReference>
<dbReference type="GO" id="GO:0006364">
    <property type="term" value="P:rRNA processing"/>
    <property type="evidence" value="ECO:0007669"/>
    <property type="project" value="UniProtKB-UniRule"/>
</dbReference>
<dbReference type="Proteomes" id="UP000186112">
    <property type="component" value="Unassembled WGS sequence"/>
</dbReference>
<keyword evidence="11" id="KW-1185">Reference proteome</keyword>
<evidence type="ECO:0000256" key="8">
    <source>
        <dbReference type="ARBA" id="ARBA00022833"/>
    </source>
</evidence>
<keyword evidence="7 9" id="KW-0378">Hydrolase</keyword>
<name>A0A1U7M7S6_TISCR</name>
<evidence type="ECO:0000256" key="5">
    <source>
        <dbReference type="ARBA" id="ARBA00022723"/>
    </source>
</evidence>
<dbReference type="InterPro" id="IPR002036">
    <property type="entry name" value="YbeY"/>
</dbReference>
<dbReference type="SUPFAM" id="SSF55486">
    <property type="entry name" value="Metalloproteases ('zincins'), catalytic domain"/>
    <property type="match status" value="1"/>
</dbReference>
<dbReference type="EC" id="3.1.-.-" evidence="9"/>
<evidence type="ECO:0000256" key="4">
    <source>
        <dbReference type="ARBA" id="ARBA00022722"/>
    </source>
</evidence>
<evidence type="ECO:0000256" key="9">
    <source>
        <dbReference type="HAMAP-Rule" id="MF_00009"/>
    </source>
</evidence>
<evidence type="ECO:0000256" key="2">
    <source>
        <dbReference type="ARBA" id="ARBA00022517"/>
    </source>
</evidence>
<accession>A0A1U7M7S6</accession>
<dbReference type="PANTHER" id="PTHR46986">
    <property type="entry name" value="ENDORIBONUCLEASE YBEY, CHLOROPLASTIC"/>
    <property type="match status" value="1"/>
</dbReference>
<keyword evidence="5 9" id="KW-0479">Metal-binding</keyword>
<keyword evidence="4 9" id="KW-0540">Nuclease</keyword>
<evidence type="ECO:0000256" key="7">
    <source>
        <dbReference type="ARBA" id="ARBA00022801"/>
    </source>
</evidence>
<sequence>MIFMEVFLDNRQSKVDIDEKILDTLIRVVKESLRVEDLEGDFEVSISFVENEEIKELNKEYRGIDKETDVLSFPLDEDLLVPVPLLGDIIISVEKALEQAQEYGHSLERELAYLTAHSMLHLCGHDHMENQEKIIMRDKEKEIMKSLGVFKGEKGV</sequence>
<comment type="cofactor">
    <cofactor evidence="9">
        <name>Zn(2+)</name>
        <dbReference type="ChEBI" id="CHEBI:29105"/>
    </cofactor>
    <text evidence="9">Binds 1 zinc ion.</text>
</comment>
<evidence type="ECO:0000313" key="11">
    <source>
        <dbReference type="Proteomes" id="UP000186112"/>
    </source>
</evidence>
<evidence type="ECO:0000313" key="10">
    <source>
        <dbReference type="EMBL" id="OLS03373.1"/>
    </source>
</evidence>
<keyword evidence="8 9" id="KW-0862">Zinc</keyword>
<keyword evidence="3 9" id="KW-0698">rRNA processing</keyword>
<dbReference type="GO" id="GO:0005737">
    <property type="term" value="C:cytoplasm"/>
    <property type="evidence" value="ECO:0007669"/>
    <property type="project" value="UniProtKB-SubCell"/>
</dbReference>
<dbReference type="AlphaFoldDB" id="A0A1U7M7S6"/>
<keyword evidence="6 9" id="KW-0255">Endonuclease</keyword>
<evidence type="ECO:0000256" key="3">
    <source>
        <dbReference type="ARBA" id="ARBA00022552"/>
    </source>
</evidence>
<evidence type="ECO:0000256" key="6">
    <source>
        <dbReference type="ARBA" id="ARBA00022759"/>
    </source>
</evidence>
<dbReference type="GO" id="GO:0004222">
    <property type="term" value="F:metalloendopeptidase activity"/>
    <property type="evidence" value="ECO:0007669"/>
    <property type="project" value="InterPro"/>
</dbReference>
<protein>
    <recommendedName>
        <fullName evidence="9">Endoribonuclease YbeY</fullName>
        <ecNumber evidence="9">3.1.-.-</ecNumber>
    </recommendedName>
</protein>
<organism evidence="10 11">
    <name type="scientific">Tissierella creatinophila DSM 6911</name>
    <dbReference type="NCBI Taxonomy" id="1123403"/>
    <lineage>
        <taxon>Bacteria</taxon>
        <taxon>Bacillati</taxon>
        <taxon>Bacillota</taxon>
        <taxon>Tissierellia</taxon>
        <taxon>Tissierellales</taxon>
        <taxon>Tissierellaceae</taxon>
        <taxon>Tissierella</taxon>
    </lineage>
</organism>
<comment type="subcellular location">
    <subcellularLocation>
        <location evidence="9">Cytoplasm</location>
    </subcellularLocation>
</comment>
<keyword evidence="2 9" id="KW-0690">Ribosome biogenesis</keyword>
<evidence type="ECO:0000256" key="1">
    <source>
        <dbReference type="ARBA" id="ARBA00010875"/>
    </source>
</evidence>
<feature type="binding site" evidence="9">
    <location>
        <position position="121"/>
    </location>
    <ligand>
        <name>Zn(2+)</name>
        <dbReference type="ChEBI" id="CHEBI:29105"/>
        <note>catalytic</note>
    </ligand>
</feature>
<feature type="binding site" evidence="9">
    <location>
        <position position="117"/>
    </location>
    <ligand>
        <name>Zn(2+)</name>
        <dbReference type="ChEBI" id="CHEBI:29105"/>
        <note>catalytic</note>
    </ligand>
</feature>
<dbReference type="GO" id="GO:0004521">
    <property type="term" value="F:RNA endonuclease activity"/>
    <property type="evidence" value="ECO:0007669"/>
    <property type="project" value="UniProtKB-UniRule"/>
</dbReference>
<comment type="similarity">
    <text evidence="1 9">Belongs to the endoribonuclease YbeY family.</text>
</comment>
<gene>
    <name evidence="9 10" type="primary">ybeY</name>
    <name evidence="10" type="ORF">TICRE_06030</name>
</gene>
<comment type="caution">
    <text evidence="10">The sequence shown here is derived from an EMBL/GenBank/DDBJ whole genome shotgun (WGS) entry which is preliminary data.</text>
</comment>
<dbReference type="InterPro" id="IPR023091">
    <property type="entry name" value="MetalPrtase_cat_dom_sf_prd"/>
</dbReference>
<reference evidence="10 11" key="1">
    <citation type="submission" date="2016-02" db="EMBL/GenBank/DDBJ databases">
        <title>Genome sequence of Tissierella creatinophila DSM 6911.</title>
        <authorList>
            <person name="Poehlein A."/>
            <person name="Daniel R."/>
        </authorList>
    </citation>
    <scope>NUCLEOTIDE SEQUENCE [LARGE SCALE GENOMIC DNA]</scope>
    <source>
        <strain evidence="10 11">DSM 6911</strain>
    </source>
</reference>